<evidence type="ECO:0000313" key="2">
    <source>
        <dbReference type="Proteomes" id="UP000037923"/>
    </source>
</evidence>
<evidence type="ECO:0000313" key="1">
    <source>
        <dbReference type="EMBL" id="KPA80259.1"/>
    </source>
</evidence>
<name>A0A0M9G1H5_LEPPY</name>
<reference evidence="1 2" key="1">
    <citation type="submission" date="2015-07" db="EMBL/GenBank/DDBJ databases">
        <title>High-quality genome of monoxenous trypanosomatid Leptomonas pyrrhocoris.</title>
        <authorList>
            <person name="Flegontov P."/>
            <person name="Butenko A."/>
            <person name="Firsov S."/>
            <person name="Vlcek C."/>
            <person name="Logacheva M.D."/>
            <person name="Field M."/>
            <person name="Filatov D."/>
            <person name="Flegontova O."/>
            <person name="Gerasimov E."/>
            <person name="Jackson A.P."/>
            <person name="Kelly S."/>
            <person name="Opperdoes F."/>
            <person name="O'Reilly A."/>
            <person name="Votypka J."/>
            <person name="Yurchenko V."/>
            <person name="Lukes J."/>
        </authorList>
    </citation>
    <scope>NUCLEOTIDE SEQUENCE [LARGE SCALE GENOMIC DNA]</scope>
    <source>
        <strain evidence="1">H10</strain>
    </source>
</reference>
<sequence>MRRPVPGRRLLSRICARNSSPFILSIGGGPPGSTVPTSTHSTTLSNSTLPTFTENIYEMTDFEKDFIIRCYEDLCLHGDSEPSPACSAALQMPTGPLLSSAMADNTQTTWRPFFDLVMLPDGAVCLGWFRCHPLDSVWIRHTKEYVADLWQKAPASLWLMHQERLKVLAYAKLQHRQRHLLVFKSGAEVKTSEVAEAFQLAVRAIHATSRHTVPLEDTLLQLCAGHRMTLMDTHSLLEQVAVQKETLSTGSATALLRMFVTAYALCGSSQDTALVEELRTAARRVCELSRDSAAHILLTWAAALLGGGAASSAVVASAPEPCDETSTALLAALRSSISPSAAHRNAVLCDQVEECISPLYNTLVAEEVYILDALALESRDLVNSMDVAAAAAAAASTSAAADASFSVNLKPELGERLDSSYFSAVLQRGRGWTVEDKKALVSSIKRQDVCVTPLAWVSGTGVDVRGCWCVAFTHSTLLSAQLQLQRRYCSDGTVAACAKTMADAHHVLWVSLIRRCSYITTAANIWSQYSILTHLASTAVQPPVSVTLLHLTNTNADDEVVGNSADSAPLLLGLLFLFPNLELRSFYGGTASQFCTALSAGTRSFPCHLEMTVGSSSAPDARVETVHVPEKLSSTLLEQLEGRSAAVVCFVQSGLAVKDVFELEKLSAHLRHIVLD</sequence>
<dbReference type="OrthoDB" id="272593at2759"/>
<proteinExistence type="predicted"/>
<dbReference type="GeneID" id="26904850"/>
<dbReference type="OMA" id="WCTLLTH"/>
<accession>A0A0M9G1H5</accession>
<protein>
    <submittedName>
        <fullName evidence="1">Uncharacterized protein</fullName>
    </submittedName>
</protein>
<dbReference type="Proteomes" id="UP000037923">
    <property type="component" value="Unassembled WGS sequence"/>
</dbReference>
<comment type="caution">
    <text evidence="1">The sequence shown here is derived from an EMBL/GenBank/DDBJ whole genome shotgun (WGS) entry which is preliminary data.</text>
</comment>
<keyword evidence="2" id="KW-1185">Reference proteome</keyword>
<dbReference type="RefSeq" id="XP_015658698.1">
    <property type="nucleotide sequence ID" value="XM_015802254.1"/>
</dbReference>
<dbReference type="VEuPathDB" id="TriTrypDB:LpyrH10_08_0080"/>
<dbReference type="EMBL" id="LGTL01000008">
    <property type="protein sequence ID" value="KPA80259.1"/>
    <property type="molecule type" value="Genomic_DNA"/>
</dbReference>
<organism evidence="1 2">
    <name type="scientific">Leptomonas pyrrhocoris</name>
    <name type="common">Firebug parasite</name>
    <dbReference type="NCBI Taxonomy" id="157538"/>
    <lineage>
        <taxon>Eukaryota</taxon>
        <taxon>Discoba</taxon>
        <taxon>Euglenozoa</taxon>
        <taxon>Kinetoplastea</taxon>
        <taxon>Metakinetoplastina</taxon>
        <taxon>Trypanosomatida</taxon>
        <taxon>Trypanosomatidae</taxon>
        <taxon>Leishmaniinae</taxon>
        <taxon>Leptomonas</taxon>
    </lineage>
</organism>
<dbReference type="AlphaFoldDB" id="A0A0M9G1H5"/>
<gene>
    <name evidence="1" type="ORF">ABB37_04559</name>
</gene>